<dbReference type="GeneID" id="9498336"/>
<reference evidence="2 3" key="1">
    <citation type="journal article" date="2010" name="Appl. Environ. Microbiol.">
        <title>The genome sequence of the crenarchaeon Acidilobus saccharovorans supports a new order, Acidilobales, and suggests an important ecological role in terrestrial acidic hot springs.</title>
        <authorList>
            <person name="Mardanov A.V."/>
            <person name="Svetlitchnyi V.A."/>
            <person name="Beletsky A.V."/>
            <person name="Prokofeva M.I."/>
            <person name="Bonch-Osmolovskaya E.A."/>
            <person name="Ravin N.V."/>
            <person name="Skryabin K.G."/>
        </authorList>
    </citation>
    <scope>NUCLEOTIDE SEQUENCE [LARGE SCALE GENOMIC DNA]</scope>
    <source>
        <strain evidence="3">DSM 16705 / JCM 18335 / VKM B-2471 / 345-15</strain>
    </source>
</reference>
<dbReference type="HOGENOM" id="CLU_075000_0_1_2"/>
<dbReference type="KEGG" id="asc:ASAC_0122"/>
<dbReference type="Proteomes" id="UP000000346">
    <property type="component" value="Chromosome"/>
</dbReference>
<proteinExistence type="predicted"/>
<dbReference type="PANTHER" id="PTHR35610:SF3">
    <property type="entry name" value="PROTEASOME ASSEMBLY CHAPERONE FAMILY PROTEIN"/>
    <property type="match status" value="1"/>
</dbReference>
<dbReference type="InterPro" id="IPR038389">
    <property type="entry name" value="PSMG2_sf"/>
</dbReference>
<evidence type="ECO:0000256" key="1">
    <source>
        <dbReference type="SAM" id="Coils"/>
    </source>
</evidence>
<dbReference type="InParanoid" id="D9PZP2"/>
<gene>
    <name evidence="2" type="ordered locus">ASAC_0122</name>
</gene>
<dbReference type="eggNOG" id="arCOG00347">
    <property type="taxonomic scope" value="Archaea"/>
</dbReference>
<evidence type="ECO:0008006" key="4">
    <source>
        <dbReference type="Google" id="ProtNLM"/>
    </source>
</evidence>
<feature type="coiled-coil region" evidence="1">
    <location>
        <begin position="217"/>
        <end position="244"/>
    </location>
</feature>
<name>D9PZP2_ACIS3</name>
<dbReference type="AlphaFoldDB" id="D9PZP2"/>
<evidence type="ECO:0000313" key="2">
    <source>
        <dbReference type="EMBL" id="ADL18530.1"/>
    </source>
</evidence>
<dbReference type="InterPro" id="IPR019151">
    <property type="entry name" value="Proteasome_assmbl_chaperone_2"/>
</dbReference>
<dbReference type="STRING" id="666510.ASAC_0122"/>
<dbReference type="Pfam" id="PF09754">
    <property type="entry name" value="PAC2"/>
    <property type="match status" value="1"/>
</dbReference>
<evidence type="ECO:0000313" key="3">
    <source>
        <dbReference type="Proteomes" id="UP000000346"/>
    </source>
</evidence>
<dbReference type="Gene3D" id="3.40.50.10900">
    <property type="entry name" value="PAC-like subunit"/>
    <property type="match status" value="1"/>
</dbReference>
<keyword evidence="3" id="KW-1185">Reference proteome</keyword>
<keyword evidence="1" id="KW-0175">Coiled coil</keyword>
<dbReference type="SUPFAM" id="SSF159659">
    <property type="entry name" value="Cgl1923-like"/>
    <property type="match status" value="1"/>
</dbReference>
<dbReference type="EMBL" id="CP001742">
    <property type="protein sequence ID" value="ADL18530.1"/>
    <property type="molecule type" value="Genomic_DNA"/>
</dbReference>
<accession>D9PZP2</accession>
<organism evidence="2 3">
    <name type="scientific">Acidilobus saccharovorans (strain DSM 16705 / JCM 18335 / VKM B-2471 / 345-15)</name>
    <dbReference type="NCBI Taxonomy" id="666510"/>
    <lineage>
        <taxon>Archaea</taxon>
        <taxon>Thermoproteota</taxon>
        <taxon>Thermoprotei</taxon>
        <taxon>Acidilobales</taxon>
        <taxon>Acidilobaceae</taxon>
        <taxon>Acidilobus</taxon>
    </lineage>
</organism>
<dbReference type="PANTHER" id="PTHR35610">
    <property type="entry name" value="3-ISOPROPYLMALATE DEHYDRATASE-RELATED"/>
    <property type="match status" value="1"/>
</dbReference>
<protein>
    <recommendedName>
        <fullName evidence="4">Archaeal enzymes of ATP-grasp superfamily</fullName>
    </recommendedName>
</protein>
<dbReference type="RefSeq" id="WP_013266042.1">
    <property type="nucleotide sequence ID" value="NC_014374.1"/>
</dbReference>
<sequence>MPLAAYEEEILGYNFIEYGELGKPKYLVLGIPDAGLVGPIASGHIVGSLKLSDAVGIESYGYLPPAAVVVNGSVKYPIRIYSGGNMAVLVTEVMPVASGIVPLAIAIVEFARKRGIEYIVGISGLGNPARAEAQPSLYWLATTPEAEALAAPLKDMGKPFPDGLIVGPYATILKESVKRGVNTLLLLTDSFVDIPDPEAAALAVQGLSRVTGVSVDVSQLLQEAETLRLRLQGMAREAKDALAKVGKGYEYRAPLIYS</sequence>